<evidence type="ECO:0000256" key="2">
    <source>
        <dbReference type="ARBA" id="ARBA00022448"/>
    </source>
</evidence>
<dbReference type="Gene3D" id="2.170.130.10">
    <property type="entry name" value="TonB-dependent receptor, plug domain"/>
    <property type="match status" value="1"/>
</dbReference>
<evidence type="ECO:0000256" key="5">
    <source>
        <dbReference type="ARBA" id="ARBA00023136"/>
    </source>
</evidence>
<feature type="domain" description="TonB-dependent receptor plug" evidence="8">
    <location>
        <begin position="226"/>
        <end position="350"/>
    </location>
</feature>
<dbReference type="SUPFAM" id="SSF56935">
    <property type="entry name" value="Porins"/>
    <property type="match status" value="1"/>
</dbReference>
<keyword evidence="2 7" id="KW-0813">Transport</keyword>
<evidence type="ECO:0000256" key="1">
    <source>
        <dbReference type="ARBA" id="ARBA00004571"/>
    </source>
</evidence>
<keyword evidence="3 7" id="KW-1134">Transmembrane beta strand</keyword>
<dbReference type="InterPro" id="IPR037066">
    <property type="entry name" value="Plug_dom_sf"/>
</dbReference>
<dbReference type="InterPro" id="IPR012910">
    <property type="entry name" value="Plug_dom"/>
</dbReference>
<evidence type="ECO:0000256" key="3">
    <source>
        <dbReference type="ARBA" id="ARBA00022452"/>
    </source>
</evidence>
<keyword evidence="5 7" id="KW-0472">Membrane</keyword>
<keyword evidence="6 7" id="KW-0998">Cell outer membrane</keyword>
<comment type="subcellular location">
    <subcellularLocation>
        <location evidence="1 7">Cell outer membrane</location>
        <topology evidence="1 7">Multi-pass membrane protein</topology>
    </subcellularLocation>
</comment>
<evidence type="ECO:0000259" key="8">
    <source>
        <dbReference type="Pfam" id="PF07715"/>
    </source>
</evidence>
<dbReference type="Gene3D" id="2.40.170.20">
    <property type="entry name" value="TonB-dependent receptor, beta-barrel domain"/>
    <property type="match status" value="1"/>
</dbReference>
<name>A0ABY1KLL0_9FLAO</name>
<keyword evidence="4 7" id="KW-0812">Transmembrane</keyword>
<evidence type="ECO:0000256" key="7">
    <source>
        <dbReference type="PROSITE-ProRule" id="PRU01360"/>
    </source>
</evidence>
<dbReference type="InterPro" id="IPR036942">
    <property type="entry name" value="Beta-barrel_TonB_sf"/>
</dbReference>
<dbReference type="InterPro" id="IPR039426">
    <property type="entry name" value="TonB-dep_rcpt-like"/>
</dbReference>
<dbReference type="Pfam" id="PF13715">
    <property type="entry name" value="CarbopepD_reg_2"/>
    <property type="match status" value="1"/>
</dbReference>
<dbReference type="Gene3D" id="2.60.40.1120">
    <property type="entry name" value="Carboxypeptidase-like, regulatory domain"/>
    <property type="match status" value="1"/>
</dbReference>
<comment type="caution">
    <text evidence="9">The sequence shown here is derived from an EMBL/GenBank/DDBJ whole genome shotgun (WGS) entry which is preliminary data.</text>
</comment>
<proteinExistence type="inferred from homology"/>
<evidence type="ECO:0000313" key="10">
    <source>
        <dbReference type="Proteomes" id="UP000185728"/>
    </source>
</evidence>
<dbReference type="EMBL" id="FTOB01000002">
    <property type="protein sequence ID" value="SIS47762.1"/>
    <property type="molecule type" value="Genomic_DNA"/>
</dbReference>
<evidence type="ECO:0000313" key="9">
    <source>
        <dbReference type="EMBL" id="SIS47762.1"/>
    </source>
</evidence>
<evidence type="ECO:0000256" key="6">
    <source>
        <dbReference type="ARBA" id="ARBA00023237"/>
    </source>
</evidence>
<dbReference type="InterPro" id="IPR023996">
    <property type="entry name" value="TonB-dep_OMP_SusC/RagA"/>
</dbReference>
<dbReference type="PROSITE" id="PS52016">
    <property type="entry name" value="TONB_DEPENDENT_REC_3"/>
    <property type="match status" value="1"/>
</dbReference>
<organism evidence="9 10">
    <name type="scientific">Zobellia uliginosa</name>
    <dbReference type="NCBI Taxonomy" id="143224"/>
    <lineage>
        <taxon>Bacteria</taxon>
        <taxon>Pseudomonadati</taxon>
        <taxon>Bacteroidota</taxon>
        <taxon>Flavobacteriia</taxon>
        <taxon>Flavobacteriales</taxon>
        <taxon>Flavobacteriaceae</taxon>
        <taxon>Zobellia</taxon>
    </lineage>
</organism>
<dbReference type="RefSeq" id="WP_245799962.1">
    <property type="nucleotide sequence ID" value="NZ_FTOB01000002.1"/>
</dbReference>
<evidence type="ECO:0000256" key="4">
    <source>
        <dbReference type="ARBA" id="ARBA00022692"/>
    </source>
</evidence>
<keyword evidence="10" id="KW-1185">Reference proteome</keyword>
<dbReference type="Proteomes" id="UP000185728">
    <property type="component" value="Unassembled WGS sequence"/>
</dbReference>
<dbReference type="SUPFAM" id="SSF49464">
    <property type="entry name" value="Carboxypeptidase regulatory domain-like"/>
    <property type="match status" value="1"/>
</dbReference>
<accession>A0ABY1KLL0</accession>
<reference evidence="9 10" key="1">
    <citation type="submission" date="2017-01" db="EMBL/GenBank/DDBJ databases">
        <authorList>
            <person name="Varghese N."/>
            <person name="Submissions S."/>
        </authorList>
    </citation>
    <scope>NUCLEOTIDE SEQUENCE [LARGE SCALE GENOMIC DNA]</scope>
    <source>
        <strain evidence="9 10">DSM 2061</strain>
    </source>
</reference>
<dbReference type="InterPro" id="IPR008969">
    <property type="entry name" value="CarboxyPept-like_regulatory"/>
</dbReference>
<dbReference type="Pfam" id="PF07715">
    <property type="entry name" value="Plug"/>
    <property type="match status" value="1"/>
</dbReference>
<comment type="similarity">
    <text evidence="7">Belongs to the TonB-dependent receptor family.</text>
</comment>
<sequence length="1244" mass="137835">METNSIEAFFRSGNRSFLRLMSALLILSFSTTFGFSPKESFFQNSKILIKANRKIHLSELFELLREQAGYKFVYSDEQIANAPKVKLKKGSVMVKDLLDRGLSPIGLTYEFTDNNTIIVKKKVRDVAQGSPQFLVRGNVTDDQGVPLPGVNVIEKGTTNGASTDFDGNFELNVLEDATLVFSALGFKTIERNVSGDSNIAVVMLEDAEQLGEVVVTALGIKRDQKALGYAMTEVEGEELAQTNTVNPVSALQGKSAGVSVGGSDGGLFGNSKIQIRGISTLNSNDNQPIFVIDGVILDNSISNESADWASSANDYGNILKNLNPDDYKSVSILKGAAATALYGSRGINGVVLIQSKDGSNARGIGVSVKQSMGVDRAFKQPAIQNEFGPGTLAGYVDYGETNSSGDFYRFDSSQFDYNEEGMPTLINHAGGGLSYGPRFDGRPIEDYDGNIIPYRANDNNMLDVYDTGYNSNTSVSLSGGNEKGNFYLSDSYNLRTGIMPDNSFRRNALMFSGSYQLAPWLRANASISYTTSSSKNPRNDISQGFFDGTFERIYNTEKYTQRQYWQASHGGVPNSDYGDTYANVPNTGLWFGYYSSDQVNEEQVTRPVVRLTANVTDWLDITAEGNMNHYTTRYENKELGSGFANEGGYYELRHYDDVSKTGKLTFNFTPKISDSFSVQFLLGGEIWNQEKSNTRVRTDGGLVVPGRFYLENSKKTKLSEGGISATKQINSLYFLSSFSFKEQVFLDVTGRNDWSSALVYTNGEGNYSYFYPSVSTSWVFSETFDMSSFLTFGKLRASWAQVGSDTSPYTINRGYELGTYQLPGDSFIYKNSVNNTVVDRNIKPERKNSFEVGADVRFFNSRLGIDVAYYDETITDQIGSIPLPPVSGYSNYFTNIGTLTNYGFELTLSGTPIKTENFQWNTTFNYWNNTTKIKEMHEDLGEFKKLGGDITYGNFRIGSVAFEGGEYGVLYSDSSPKRYQATDDAGNPIDDPNNGKKVLVWSDSGRGAYYERSYEAEEIGKIQPDFEGSFNNEFSYKGLSLSVLLDARFGGHIASYSSRYGTAYGYLEKSLRGRDESHGGIGWTSQFADTQGETYVDGVIPDGVFADGQEVVTPDGSTVDVGGMTYQEAYDQGYVEPTHASYYNYFRNSWGQGVVNDDWFTELEYIAIRNISVGYQLPRSFSDKLGAKKFYIGINARNLGYLHNTMPNDINPESFRGTSSNESFRERSFSPYVSSYTMTISVDF</sequence>
<gene>
    <name evidence="9" type="ORF">SAMN05421766_102169</name>
</gene>
<dbReference type="NCBIfam" id="TIGR04056">
    <property type="entry name" value="OMP_RagA_SusC"/>
    <property type="match status" value="1"/>
</dbReference>
<protein>
    <submittedName>
        <fullName evidence="9">Iron complex outermembrane recepter protein</fullName>
    </submittedName>
</protein>